<keyword evidence="1" id="KW-0472">Membrane</keyword>
<feature type="non-terminal residue" evidence="2">
    <location>
        <position position="56"/>
    </location>
</feature>
<evidence type="ECO:0000256" key="1">
    <source>
        <dbReference type="SAM" id="Phobius"/>
    </source>
</evidence>
<sequence>MLLQLPLWRYPAVVIFSVLMHGILVLILFSEYRRDPVSTQIEWFELREMQLPTKNN</sequence>
<proteinExistence type="predicted"/>
<feature type="transmembrane region" description="Helical" evidence="1">
    <location>
        <begin position="12"/>
        <end position="29"/>
    </location>
</feature>
<accession>A0A382WWB7</accession>
<organism evidence="2">
    <name type="scientific">marine metagenome</name>
    <dbReference type="NCBI Taxonomy" id="408172"/>
    <lineage>
        <taxon>unclassified sequences</taxon>
        <taxon>metagenomes</taxon>
        <taxon>ecological metagenomes</taxon>
    </lineage>
</organism>
<name>A0A382WWB7_9ZZZZ</name>
<keyword evidence="1" id="KW-1133">Transmembrane helix</keyword>
<evidence type="ECO:0000313" key="2">
    <source>
        <dbReference type="EMBL" id="SVD63112.1"/>
    </source>
</evidence>
<gene>
    <name evidence="2" type="ORF">METZ01_LOCUS415966</name>
</gene>
<dbReference type="EMBL" id="UINC01163032">
    <property type="protein sequence ID" value="SVD63112.1"/>
    <property type="molecule type" value="Genomic_DNA"/>
</dbReference>
<reference evidence="2" key="1">
    <citation type="submission" date="2018-05" db="EMBL/GenBank/DDBJ databases">
        <authorList>
            <person name="Lanie J.A."/>
            <person name="Ng W.-L."/>
            <person name="Kazmierczak K.M."/>
            <person name="Andrzejewski T.M."/>
            <person name="Davidsen T.M."/>
            <person name="Wayne K.J."/>
            <person name="Tettelin H."/>
            <person name="Glass J.I."/>
            <person name="Rusch D."/>
            <person name="Podicherti R."/>
            <person name="Tsui H.-C.T."/>
            <person name="Winkler M.E."/>
        </authorList>
    </citation>
    <scope>NUCLEOTIDE SEQUENCE</scope>
</reference>
<protein>
    <submittedName>
        <fullName evidence="2">Uncharacterized protein</fullName>
    </submittedName>
</protein>
<dbReference type="AlphaFoldDB" id="A0A382WWB7"/>
<keyword evidence="1" id="KW-0812">Transmembrane</keyword>